<dbReference type="InterPro" id="IPR011008">
    <property type="entry name" value="Dimeric_a/b-barrel"/>
</dbReference>
<dbReference type="SUPFAM" id="SSF54909">
    <property type="entry name" value="Dimeric alpha+beta barrel"/>
    <property type="match status" value="1"/>
</dbReference>
<name>A0ABS1J820_9BACL</name>
<gene>
    <name evidence="1" type="ORF">JJB07_03970</name>
</gene>
<evidence type="ECO:0008006" key="3">
    <source>
        <dbReference type="Google" id="ProtNLM"/>
    </source>
</evidence>
<comment type="caution">
    <text evidence="1">The sequence shown here is derived from an EMBL/GenBank/DDBJ whole genome shotgun (WGS) entry which is preliminary data.</text>
</comment>
<dbReference type="Proteomes" id="UP000602284">
    <property type="component" value="Unassembled WGS sequence"/>
</dbReference>
<organism evidence="1 2">
    <name type="scientific">Tumebacillus amylolyticus</name>
    <dbReference type="NCBI Taxonomy" id="2801339"/>
    <lineage>
        <taxon>Bacteria</taxon>
        <taxon>Bacillati</taxon>
        <taxon>Bacillota</taxon>
        <taxon>Bacilli</taxon>
        <taxon>Bacillales</taxon>
        <taxon>Alicyclobacillaceae</taxon>
        <taxon>Tumebacillus</taxon>
    </lineage>
</organism>
<sequence length="111" mass="12301">MSNWKDASTTVVISVYRPRVGQADRLAEIVRKHAPTLRAEGLITDRPVTVAVAEDGSFIEVFEWTSLEAADLAHSNPNVQVLWEEMGQIADFATLSSLAEAQRPFSPFKPF</sequence>
<protein>
    <recommendedName>
        <fullName evidence="3">ABM domain-containing protein</fullName>
    </recommendedName>
</protein>
<evidence type="ECO:0000313" key="1">
    <source>
        <dbReference type="EMBL" id="MBL0385798.1"/>
    </source>
</evidence>
<proteinExistence type="predicted"/>
<dbReference type="EMBL" id="JAEQNB010000001">
    <property type="protein sequence ID" value="MBL0385798.1"/>
    <property type="molecule type" value="Genomic_DNA"/>
</dbReference>
<dbReference type="Gene3D" id="3.30.70.100">
    <property type="match status" value="1"/>
</dbReference>
<keyword evidence="2" id="KW-1185">Reference proteome</keyword>
<dbReference type="RefSeq" id="WP_201631300.1">
    <property type="nucleotide sequence ID" value="NZ_JAEQNB010000001.1"/>
</dbReference>
<reference evidence="1 2" key="1">
    <citation type="submission" date="2021-01" db="EMBL/GenBank/DDBJ databases">
        <title>Tumebacillus sp. strain ITR2 16S ribosomal RNA gene Genome sequencing and assembly.</title>
        <authorList>
            <person name="Kang M."/>
        </authorList>
    </citation>
    <scope>NUCLEOTIDE SEQUENCE [LARGE SCALE GENOMIC DNA]</scope>
    <source>
        <strain evidence="1 2">ITR2</strain>
    </source>
</reference>
<evidence type="ECO:0000313" key="2">
    <source>
        <dbReference type="Proteomes" id="UP000602284"/>
    </source>
</evidence>
<accession>A0ABS1J820</accession>